<name>A0A4C1TD12_EUMVA</name>
<accession>A0A4C1TD12</accession>
<dbReference type="AlphaFoldDB" id="A0A4C1TD12"/>
<evidence type="ECO:0008006" key="3">
    <source>
        <dbReference type="Google" id="ProtNLM"/>
    </source>
</evidence>
<evidence type="ECO:0000313" key="2">
    <source>
        <dbReference type="Proteomes" id="UP000299102"/>
    </source>
</evidence>
<dbReference type="EMBL" id="BGZK01005012">
    <property type="protein sequence ID" value="GBP12096.1"/>
    <property type="molecule type" value="Genomic_DNA"/>
</dbReference>
<comment type="caution">
    <text evidence="1">The sequence shown here is derived from an EMBL/GenBank/DDBJ whole genome shotgun (WGS) entry which is preliminary data.</text>
</comment>
<proteinExistence type="predicted"/>
<dbReference type="OrthoDB" id="8069525at2759"/>
<organism evidence="1 2">
    <name type="scientific">Eumeta variegata</name>
    <name type="common">Bagworm moth</name>
    <name type="synonym">Eumeta japonica</name>
    <dbReference type="NCBI Taxonomy" id="151549"/>
    <lineage>
        <taxon>Eukaryota</taxon>
        <taxon>Metazoa</taxon>
        <taxon>Ecdysozoa</taxon>
        <taxon>Arthropoda</taxon>
        <taxon>Hexapoda</taxon>
        <taxon>Insecta</taxon>
        <taxon>Pterygota</taxon>
        <taxon>Neoptera</taxon>
        <taxon>Endopterygota</taxon>
        <taxon>Lepidoptera</taxon>
        <taxon>Glossata</taxon>
        <taxon>Ditrysia</taxon>
        <taxon>Tineoidea</taxon>
        <taxon>Psychidae</taxon>
        <taxon>Oiketicinae</taxon>
        <taxon>Eumeta</taxon>
    </lineage>
</organism>
<protein>
    <recommendedName>
        <fullName evidence="3">Retrotransposon gag domain-containing protein</fullName>
    </recommendedName>
</protein>
<evidence type="ECO:0000313" key="1">
    <source>
        <dbReference type="EMBL" id="GBP12096.1"/>
    </source>
</evidence>
<reference evidence="1 2" key="1">
    <citation type="journal article" date="2019" name="Commun. Biol.">
        <title>The bagworm genome reveals a unique fibroin gene that provides high tensile strength.</title>
        <authorList>
            <person name="Kono N."/>
            <person name="Nakamura H."/>
            <person name="Ohtoshi R."/>
            <person name="Tomita M."/>
            <person name="Numata K."/>
            <person name="Arakawa K."/>
        </authorList>
    </citation>
    <scope>NUCLEOTIDE SEQUENCE [LARGE SCALE GENOMIC DNA]</scope>
</reference>
<dbReference type="Proteomes" id="UP000299102">
    <property type="component" value="Unassembled WGS sequence"/>
</dbReference>
<keyword evidence="2" id="KW-1185">Reference proteome</keyword>
<sequence length="203" mass="23191">MDVSDNLHSQISELCGMLENVISVIQQQTNNNACNRLQSQNEVSDDVAEQRNEPVALGHENLHERETPIVWRDLVAALREEFGVEPDEVDISFKMQNATPKPDESINEYCFRMSALGKRNYLSEAAIIKYTREGLNHRELQIAIATIRFKTTKEMRATNYEYFSNMASTSHNMKTAASYRRNDFANKAVGKQNDKSVKSQAER</sequence>
<gene>
    <name evidence="1" type="ORF">EVAR_73008_1</name>
</gene>